<feature type="domain" description="N-acetyltransferase" evidence="3">
    <location>
        <begin position="1"/>
        <end position="164"/>
    </location>
</feature>
<dbReference type="RefSeq" id="WP_162643999.1">
    <property type="nucleotide sequence ID" value="NZ_CP048286.1"/>
</dbReference>
<dbReference type="Pfam" id="PF00583">
    <property type="entry name" value="Acetyltransf_1"/>
    <property type="match status" value="2"/>
</dbReference>
<evidence type="ECO:0000256" key="2">
    <source>
        <dbReference type="ARBA" id="ARBA00023315"/>
    </source>
</evidence>
<reference evidence="4 5" key="1">
    <citation type="submission" date="2020-02" db="EMBL/GenBank/DDBJ databases">
        <title>Paenibacillus sp. nov., isolated from rhizosphere soil of tomato.</title>
        <authorList>
            <person name="Weon H.-Y."/>
            <person name="Lee S.A."/>
        </authorList>
    </citation>
    <scope>NUCLEOTIDE SEQUENCE [LARGE SCALE GENOMIC DNA]</scope>
    <source>
        <strain evidence="4 5">14171R-81</strain>
    </source>
</reference>
<dbReference type="SUPFAM" id="SSF55729">
    <property type="entry name" value="Acyl-CoA N-acyltransferases (Nat)"/>
    <property type="match status" value="2"/>
</dbReference>
<dbReference type="InterPro" id="IPR016181">
    <property type="entry name" value="Acyl_CoA_acyltransferase"/>
</dbReference>
<evidence type="ECO:0000259" key="3">
    <source>
        <dbReference type="PROSITE" id="PS51186"/>
    </source>
</evidence>
<dbReference type="EMBL" id="CP048286">
    <property type="protein sequence ID" value="QHW34002.1"/>
    <property type="molecule type" value="Genomic_DNA"/>
</dbReference>
<sequence>MQYIPLSEARLEALCLLWNEVIGSSFPMTERLMRQNSLHDPQLFQAGSWIAVDERSNEAAGFIVAKAPQHADAVAPPDEKRGWIQILLVAGEHRGSGIGSRLLELAETGFRSAGIERVYLGNDLHYRYFPGIPERLNEAAGWFERRGYEKREASYDLLMSYGRDHRPATPEVAGAEFRLLAPGEQAELIGFMRRCFPYWAWQTEDYFARGGTGREFVVLARDGAIIGFCRINDPESPILTQNIYWSGLFAEPLGGAGPLGIDEAYRGFGYGLAIVQAGIHALLERGVRHIVIDTTPYVDFYGKLGYEVWQSYWRYDKLLARPAT</sequence>
<keyword evidence="5" id="KW-1185">Reference proteome</keyword>
<dbReference type="InterPro" id="IPR050832">
    <property type="entry name" value="Bact_Acetyltransf"/>
</dbReference>
<dbReference type="KEGG" id="prz:GZH47_26565"/>
<dbReference type="PANTHER" id="PTHR43877:SF2">
    <property type="entry name" value="AMINOALKYLPHOSPHONATE N-ACETYLTRANSFERASE-RELATED"/>
    <property type="match status" value="1"/>
</dbReference>
<gene>
    <name evidence="4" type="ORF">GZH47_26565</name>
</gene>
<dbReference type="Proteomes" id="UP000479114">
    <property type="component" value="Chromosome"/>
</dbReference>
<dbReference type="GO" id="GO:0016747">
    <property type="term" value="F:acyltransferase activity, transferring groups other than amino-acyl groups"/>
    <property type="evidence" value="ECO:0007669"/>
    <property type="project" value="InterPro"/>
</dbReference>
<dbReference type="CDD" id="cd04301">
    <property type="entry name" value="NAT_SF"/>
    <property type="match status" value="2"/>
</dbReference>
<evidence type="ECO:0000313" key="5">
    <source>
        <dbReference type="Proteomes" id="UP000479114"/>
    </source>
</evidence>
<protein>
    <submittedName>
        <fullName evidence="4">GNAT family N-acetyltransferase</fullName>
    </submittedName>
</protein>
<organism evidence="4 5">
    <name type="scientific">Paenibacillus rhizovicinus</name>
    <dbReference type="NCBI Taxonomy" id="2704463"/>
    <lineage>
        <taxon>Bacteria</taxon>
        <taxon>Bacillati</taxon>
        <taxon>Bacillota</taxon>
        <taxon>Bacilli</taxon>
        <taxon>Bacillales</taxon>
        <taxon>Paenibacillaceae</taxon>
        <taxon>Paenibacillus</taxon>
    </lineage>
</organism>
<feature type="domain" description="N-acetyltransferase" evidence="3">
    <location>
        <begin position="175"/>
        <end position="324"/>
    </location>
</feature>
<proteinExistence type="predicted"/>
<keyword evidence="2" id="KW-0012">Acyltransferase</keyword>
<dbReference type="AlphaFoldDB" id="A0A6C0PBL8"/>
<dbReference type="InterPro" id="IPR000182">
    <property type="entry name" value="GNAT_dom"/>
</dbReference>
<dbReference type="PROSITE" id="PS51186">
    <property type="entry name" value="GNAT"/>
    <property type="match status" value="2"/>
</dbReference>
<dbReference type="Gene3D" id="3.40.630.30">
    <property type="match status" value="2"/>
</dbReference>
<evidence type="ECO:0000256" key="1">
    <source>
        <dbReference type="ARBA" id="ARBA00022679"/>
    </source>
</evidence>
<accession>A0A6C0PBL8</accession>
<dbReference type="PANTHER" id="PTHR43877">
    <property type="entry name" value="AMINOALKYLPHOSPHONATE N-ACETYLTRANSFERASE-RELATED-RELATED"/>
    <property type="match status" value="1"/>
</dbReference>
<evidence type="ECO:0000313" key="4">
    <source>
        <dbReference type="EMBL" id="QHW34002.1"/>
    </source>
</evidence>
<name>A0A6C0PBL8_9BACL</name>
<keyword evidence="1 4" id="KW-0808">Transferase</keyword>